<proteinExistence type="inferred from homology"/>
<dbReference type="Gene3D" id="1.10.510.10">
    <property type="entry name" value="Transferase(Phosphotransferase) domain 1"/>
    <property type="match status" value="1"/>
</dbReference>
<evidence type="ECO:0000256" key="1">
    <source>
        <dbReference type="ARBA" id="ARBA00022527"/>
    </source>
</evidence>
<evidence type="ECO:0000256" key="7">
    <source>
        <dbReference type="RuleBase" id="RU000304"/>
    </source>
</evidence>
<evidence type="ECO:0000256" key="4">
    <source>
        <dbReference type="ARBA" id="ARBA00022777"/>
    </source>
</evidence>
<feature type="binding site" evidence="6">
    <location>
        <position position="103"/>
    </location>
    <ligand>
        <name>ATP</name>
        <dbReference type="ChEBI" id="CHEBI:30616"/>
    </ligand>
</feature>
<dbReference type="Gene3D" id="3.30.200.20">
    <property type="entry name" value="Phosphorylase Kinase, domain 1"/>
    <property type="match status" value="1"/>
</dbReference>
<evidence type="ECO:0000256" key="2">
    <source>
        <dbReference type="ARBA" id="ARBA00022679"/>
    </source>
</evidence>
<evidence type="ECO:0000256" key="3">
    <source>
        <dbReference type="ARBA" id="ARBA00022741"/>
    </source>
</evidence>
<feature type="domain" description="Protein kinase" evidence="8">
    <location>
        <begin position="76"/>
        <end position="265"/>
    </location>
</feature>
<comment type="similarity">
    <text evidence="7">Belongs to the protein kinase superfamily.</text>
</comment>
<dbReference type="Pfam" id="PF00069">
    <property type="entry name" value="Pkinase"/>
    <property type="match status" value="1"/>
</dbReference>
<dbReference type="GO" id="GO:0004672">
    <property type="term" value="F:protein kinase activity"/>
    <property type="evidence" value="ECO:0000318"/>
    <property type="project" value="GO_Central"/>
</dbReference>
<dbReference type="AlphaFoldDB" id="A0A2C9V4Q2"/>
<dbReference type="EMBL" id="CM004396">
    <property type="protein sequence ID" value="OAY39473.1"/>
    <property type="molecule type" value="Genomic_DNA"/>
</dbReference>
<keyword evidence="3 6" id="KW-0547">Nucleotide-binding</keyword>
<dbReference type="GO" id="GO:0004674">
    <property type="term" value="F:protein serine/threonine kinase activity"/>
    <property type="evidence" value="ECO:0007669"/>
    <property type="project" value="UniProtKB-KW"/>
</dbReference>
<organism evidence="9">
    <name type="scientific">Manihot esculenta</name>
    <name type="common">Cassava</name>
    <name type="synonym">Jatropha manihot</name>
    <dbReference type="NCBI Taxonomy" id="3983"/>
    <lineage>
        <taxon>Eukaryota</taxon>
        <taxon>Viridiplantae</taxon>
        <taxon>Streptophyta</taxon>
        <taxon>Embryophyta</taxon>
        <taxon>Tracheophyta</taxon>
        <taxon>Spermatophyta</taxon>
        <taxon>Magnoliopsida</taxon>
        <taxon>eudicotyledons</taxon>
        <taxon>Gunneridae</taxon>
        <taxon>Pentapetalae</taxon>
        <taxon>rosids</taxon>
        <taxon>fabids</taxon>
        <taxon>Malpighiales</taxon>
        <taxon>Euphorbiaceae</taxon>
        <taxon>Crotonoideae</taxon>
        <taxon>Manihoteae</taxon>
        <taxon>Manihot</taxon>
    </lineage>
</organism>
<dbReference type="InterPro" id="IPR000719">
    <property type="entry name" value="Prot_kinase_dom"/>
</dbReference>
<evidence type="ECO:0000256" key="6">
    <source>
        <dbReference type="PROSITE-ProRule" id="PRU10141"/>
    </source>
</evidence>
<keyword evidence="5 6" id="KW-0067">ATP-binding</keyword>
<name>A0A2C9V4Q2_MANES</name>
<protein>
    <recommendedName>
        <fullName evidence="8">Protein kinase domain-containing protein</fullName>
    </recommendedName>
</protein>
<accession>A0A2C9V4Q2</accession>
<evidence type="ECO:0000313" key="9">
    <source>
        <dbReference type="EMBL" id="OAY39473.1"/>
    </source>
</evidence>
<dbReference type="PROSITE" id="PS50011">
    <property type="entry name" value="PROTEIN_KINASE_DOM"/>
    <property type="match status" value="1"/>
</dbReference>
<gene>
    <name evidence="9" type="ORF">MANES_10G097100</name>
</gene>
<dbReference type="PANTHER" id="PTHR47989">
    <property type="entry name" value="OS01G0750732 PROTEIN"/>
    <property type="match status" value="1"/>
</dbReference>
<dbReference type="PROSITE" id="PS00107">
    <property type="entry name" value="PROTEIN_KINASE_ATP"/>
    <property type="match status" value="1"/>
</dbReference>
<dbReference type="PANTHER" id="PTHR47989:SF48">
    <property type="entry name" value="PROTEIN KINASE DOMAIN-CONTAINING PROTEIN"/>
    <property type="match status" value="1"/>
</dbReference>
<evidence type="ECO:0000259" key="8">
    <source>
        <dbReference type="PROSITE" id="PS50011"/>
    </source>
</evidence>
<dbReference type="InterPro" id="IPR017441">
    <property type="entry name" value="Protein_kinase_ATP_BS"/>
</dbReference>
<sequence length="265" mass="29799">MKRQFPYRQPSFFSFYTSTSMLCSATVSYSEAVKEENFTFLLEMGNYLCCCFGHEQDSSAVISFSSSELSAYTDGFSARNFLGNGGFGSVYLGTINGEQVAVKVSRRIDSKTRLQWQAEINYLANMMHQNIIKLIGYCNTPEKLYLVYPFMQHGNVKNKLLDPIVINHLTHNHCAIALNNLPLFLLNWNKTLKIIRGAARAIQELHSHSPPLVYRDLKLDNILLDKNFTPILADFGAVTPEGETLRLGTSGYTDPSIMNNGNSKL</sequence>
<keyword evidence="2" id="KW-0808">Transferase</keyword>
<dbReference type="SUPFAM" id="SSF56112">
    <property type="entry name" value="Protein kinase-like (PK-like)"/>
    <property type="match status" value="1"/>
</dbReference>
<dbReference type="GO" id="GO:0005524">
    <property type="term" value="F:ATP binding"/>
    <property type="evidence" value="ECO:0007669"/>
    <property type="project" value="UniProtKB-UniRule"/>
</dbReference>
<dbReference type="PROSITE" id="PS00108">
    <property type="entry name" value="PROTEIN_KINASE_ST"/>
    <property type="match status" value="1"/>
</dbReference>
<keyword evidence="4" id="KW-0418">Kinase</keyword>
<keyword evidence="1 7" id="KW-0723">Serine/threonine-protein kinase</keyword>
<dbReference type="InterPro" id="IPR011009">
    <property type="entry name" value="Kinase-like_dom_sf"/>
</dbReference>
<dbReference type="SMART" id="SM00220">
    <property type="entry name" value="S_TKc"/>
    <property type="match status" value="1"/>
</dbReference>
<evidence type="ECO:0000256" key="5">
    <source>
        <dbReference type="ARBA" id="ARBA00022840"/>
    </source>
</evidence>
<dbReference type="InterPro" id="IPR008271">
    <property type="entry name" value="Ser/Thr_kinase_AS"/>
</dbReference>
<reference evidence="9" key="1">
    <citation type="submission" date="2016-02" db="EMBL/GenBank/DDBJ databases">
        <title>WGS assembly of Manihot esculenta.</title>
        <authorList>
            <person name="Bredeson J.V."/>
            <person name="Prochnik S.E."/>
            <person name="Lyons J.B."/>
            <person name="Schmutz J."/>
            <person name="Grimwood J."/>
            <person name="Vrebalov J."/>
            <person name="Bart R.S."/>
            <person name="Amuge T."/>
            <person name="Ferguson M.E."/>
            <person name="Green R."/>
            <person name="Putnam N."/>
            <person name="Stites J."/>
            <person name="Rounsley S."/>
            <person name="Rokhsar D.S."/>
        </authorList>
    </citation>
    <scope>NUCLEOTIDE SEQUENCE [LARGE SCALE GENOMIC DNA]</scope>
    <source>
        <tissue evidence="9">Leaf</tissue>
    </source>
</reference>